<keyword evidence="2" id="KW-0472">Membrane</keyword>
<proteinExistence type="predicted"/>
<organism evidence="3 4">
    <name type="scientific">Plasmodium vivax (strain Brazil I)</name>
    <dbReference type="NCBI Taxonomy" id="1033975"/>
    <lineage>
        <taxon>Eukaryota</taxon>
        <taxon>Sar</taxon>
        <taxon>Alveolata</taxon>
        <taxon>Apicomplexa</taxon>
        <taxon>Aconoidasida</taxon>
        <taxon>Haemosporida</taxon>
        <taxon>Plasmodiidae</taxon>
        <taxon>Plasmodium</taxon>
        <taxon>Plasmodium (Plasmodium)</taxon>
    </lineage>
</organism>
<feature type="transmembrane region" description="Helical" evidence="2">
    <location>
        <begin position="465"/>
        <end position="487"/>
    </location>
</feature>
<evidence type="ECO:0000313" key="4">
    <source>
        <dbReference type="Proteomes" id="UP000053327"/>
    </source>
</evidence>
<gene>
    <name evidence="3" type="ORF">PVBG_04905</name>
</gene>
<feature type="transmembrane region" description="Helical" evidence="2">
    <location>
        <begin position="351"/>
        <end position="370"/>
    </location>
</feature>
<sequence>MMKGFVLYVKIEQHVKSAREMDGGGLCAEMLRTGWKTHGMNTPARLVPLLLALMHLAKSQLSKDAGRGANSGGVPIRQYHVGGKCFIRTSPQNKRYLFGKSNKIVTKYKTNFSRKDVQNLLKKIPQINYPLLSAPLGALLRLSNIFAFMLSLNALKLVKNEHRNALIDITDNINSRIFLLNAIGDVVRKIPEEAPQLCKISLFCVAQFCTQFFFSRLTAYLFYSREERGVTMGGGDNGGVQVGREGQGELHTDGERERIAPTAGGTPQEGKKSTMTTGLNCPKGAIHEEEAGKTAIRVENAGKRATHEEEVGMRQKENMLQHMCVLNQSGLIPIYVYNSLSKRLHCGEKNISLFVNCYVLISGILSKIYVKFFVKKKKKDISSDEMKDTCLSSMCSSILRNSYFCILCISIFFKFFNKANAFYEQSIRPSTAMFNAMLTPSVYLILSNILYEGIKLPSPVCFKDLLFVLQNKYLLFPSLIWAMLHVSNRYGVFKFDKSLQLYFLVQAMTPPNYNLFLLAKNYGGSNSIRKILSVSYPMYLVALYFYALALFSYFRN</sequence>
<protein>
    <submittedName>
        <fullName evidence="3">Uncharacterized protein</fullName>
    </submittedName>
</protein>
<feature type="transmembrane region" description="Helical" evidence="2">
    <location>
        <begin position="531"/>
        <end position="554"/>
    </location>
</feature>
<evidence type="ECO:0000256" key="2">
    <source>
        <dbReference type="SAM" id="Phobius"/>
    </source>
</evidence>
<accession>A0A0J9SZ22</accession>
<feature type="compositionally biased region" description="Basic and acidic residues" evidence="1">
    <location>
        <begin position="246"/>
        <end position="259"/>
    </location>
</feature>
<dbReference type="Proteomes" id="UP000053327">
    <property type="component" value="Unassembled WGS sequence"/>
</dbReference>
<feature type="transmembrane region" description="Helical" evidence="2">
    <location>
        <begin position="391"/>
        <end position="413"/>
    </location>
</feature>
<feature type="transmembrane region" description="Helical" evidence="2">
    <location>
        <begin position="433"/>
        <end position="453"/>
    </location>
</feature>
<keyword evidence="2" id="KW-0812">Transmembrane</keyword>
<evidence type="ECO:0000256" key="1">
    <source>
        <dbReference type="SAM" id="MobiDB-lite"/>
    </source>
</evidence>
<dbReference type="OrthoDB" id="372472at2759"/>
<dbReference type="EMBL" id="KQ234797">
    <property type="protein sequence ID" value="KMZ87567.1"/>
    <property type="molecule type" value="Genomic_DNA"/>
</dbReference>
<dbReference type="AlphaFoldDB" id="A0A0J9SZ22"/>
<keyword evidence="2" id="KW-1133">Transmembrane helix</keyword>
<name>A0A0J9SZ22_PLAV1</name>
<feature type="transmembrane region" description="Helical" evidence="2">
    <location>
        <begin position="499"/>
        <end position="519"/>
    </location>
</feature>
<evidence type="ECO:0000313" key="3">
    <source>
        <dbReference type="EMBL" id="KMZ87567.1"/>
    </source>
</evidence>
<feature type="region of interest" description="Disordered" evidence="1">
    <location>
        <begin position="233"/>
        <end position="282"/>
    </location>
</feature>
<reference evidence="3 4" key="1">
    <citation type="submission" date="2011-08" db="EMBL/GenBank/DDBJ databases">
        <title>The Genome Sequence of Plasmodium vivax Brazil I.</title>
        <authorList>
            <consortium name="The Broad Institute Genome Sequencing Platform"/>
            <consortium name="The Broad Institute Genome Sequencing Center for Infectious Disease"/>
            <person name="Neafsey D."/>
            <person name="Carlton J."/>
            <person name="Barnwell J."/>
            <person name="Collins W."/>
            <person name="Escalante A."/>
            <person name="Mullikin J."/>
            <person name="Saul A."/>
            <person name="Guigo R."/>
            <person name="Camara F."/>
            <person name="Young S.K."/>
            <person name="Zeng Q."/>
            <person name="Gargeya S."/>
            <person name="Fitzgerald M."/>
            <person name="Haas B."/>
            <person name="Abouelleil A."/>
            <person name="Alvarado L."/>
            <person name="Arachchi H.M."/>
            <person name="Berlin A."/>
            <person name="Brown A."/>
            <person name="Chapman S.B."/>
            <person name="Chen Z."/>
            <person name="Dunbar C."/>
            <person name="Freedman E."/>
            <person name="Gearin G."/>
            <person name="Gellesch M."/>
            <person name="Goldberg J."/>
            <person name="Griggs A."/>
            <person name="Gujja S."/>
            <person name="Heiman D."/>
            <person name="Howarth C."/>
            <person name="Larson L."/>
            <person name="Lui A."/>
            <person name="MacDonald P.J.P."/>
            <person name="Montmayeur A."/>
            <person name="Murphy C."/>
            <person name="Neiman D."/>
            <person name="Pearson M."/>
            <person name="Priest M."/>
            <person name="Roberts A."/>
            <person name="Saif S."/>
            <person name="Shea T."/>
            <person name="Shenoy N."/>
            <person name="Sisk P."/>
            <person name="Stolte C."/>
            <person name="Sykes S."/>
            <person name="Wortman J."/>
            <person name="Nusbaum C."/>
            <person name="Birren B."/>
        </authorList>
    </citation>
    <scope>NUCLEOTIDE SEQUENCE [LARGE SCALE GENOMIC DNA]</scope>
    <source>
        <strain evidence="3 4">Brazil I</strain>
    </source>
</reference>